<accession>X1VB31</accession>
<feature type="non-terminal residue" evidence="1">
    <location>
        <position position="107"/>
    </location>
</feature>
<dbReference type="InterPro" id="IPR013324">
    <property type="entry name" value="RNA_pol_sigma_r3/r4-like"/>
</dbReference>
<name>X1VB31_9ZZZZ</name>
<proteinExistence type="predicted"/>
<sequence length="107" mass="12511">MVERRKLLFTDKQLTELTVLYEKGLNDPEIAKELGVKREAVKYRRKKLGLLRSRLFTDQQLIDLHGEGLNDREMAEKLGASEGVVFYHRKRLGLEANRHRTLGRTFT</sequence>
<comment type="caution">
    <text evidence="1">The sequence shown here is derived from an EMBL/GenBank/DDBJ whole genome shotgun (WGS) entry which is preliminary data.</text>
</comment>
<dbReference type="Gene3D" id="1.10.10.60">
    <property type="entry name" value="Homeodomain-like"/>
    <property type="match status" value="2"/>
</dbReference>
<dbReference type="SUPFAM" id="SSF88659">
    <property type="entry name" value="Sigma3 and sigma4 domains of RNA polymerase sigma factors"/>
    <property type="match status" value="1"/>
</dbReference>
<reference evidence="1" key="1">
    <citation type="journal article" date="2014" name="Front. Microbiol.">
        <title>High frequency of phylogenetically diverse reductive dehalogenase-homologous genes in deep subseafloor sedimentary metagenomes.</title>
        <authorList>
            <person name="Kawai M."/>
            <person name="Futagami T."/>
            <person name="Toyoda A."/>
            <person name="Takaki Y."/>
            <person name="Nishi S."/>
            <person name="Hori S."/>
            <person name="Arai W."/>
            <person name="Tsubouchi T."/>
            <person name="Morono Y."/>
            <person name="Uchiyama I."/>
            <person name="Ito T."/>
            <person name="Fujiyama A."/>
            <person name="Inagaki F."/>
            <person name="Takami H."/>
        </authorList>
    </citation>
    <scope>NUCLEOTIDE SEQUENCE</scope>
    <source>
        <strain evidence="1">Expedition CK06-06</strain>
    </source>
</reference>
<dbReference type="EMBL" id="BARW01031383">
    <property type="protein sequence ID" value="GAJ03060.1"/>
    <property type="molecule type" value="Genomic_DNA"/>
</dbReference>
<evidence type="ECO:0000313" key="1">
    <source>
        <dbReference type="EMBL" id="GAJ03060.1"/>
    </source>
</evidence>
<protein>
    <submittedName>
        <fullName evidence="1">Uncharacterized protein</fullName>
    </submittedName>
</protein>
<dbReference type="AlphaFoldDB" id="X1VB31"/>
<gene>
    <name evidence="1" type="ORF">S12H4_49931</name>
</gene>
<organism evidence="1">
    <name type="scientific">marine sediment metagenome</name>
    <dbReference type="NCBI Taxonomy" id="412755"/>
    <lineage>
        <taxon>unclassified sequences</taxon>
        <taxon>metagenomes</taxon>
        <taxon>ecological metagenomes</taxon>
    </lineage>
</organism>